<feature type="domain" description="Periplasmic binding protein" evidence="4">
    <location>
        <begin position="49"/>
        <end position="335"/>
    </location>
</feature>
<dbReference type="InterPro" id="IPR025997">
    <property type="entry name" value="SBP_2_dom"/>
</dbReference>
<dbReference type="EMBL" id="BAABAF010000001">
    <property type="protein sequence ID" value="GAA3753939.1"/>
    <property type="molecule type" value="Genomic_DNA"/>
</dbReference>
<evidence type="ECO:0000256" key="2">
    <source>
        <dbReference type="ARBA" id="ARBA00022729"/>
    </source>
</evidence>
<evidence type="ECO:0000313" key="5">
    <source>
        <dbReference type="EMBL" id="GAA3753939.1"/>
    </source>
</evidence>
<comment type="caution">
    <text evidence="5">The sequence shown here is derived from an EMBL/GenBank/DDBJ whole genome shotgun (WGS) entry which is preliminary data.</text>
</comment>
<dbReference type="NCBIfam" id="NF040907">
    <property type="entry name" value="ChvE"/>
    <property type="match status" value="1"/>
</dbReference>
<sequence length="382" mass="40179">MLFRTKKLAAVIAVGAALALSISACSAGRGGTADPGSSAGAGVNKGALVGIAMPTKVDQRWIQDGDNVKKYLQDAGYKTDLEYANNDIPTQGQQIEAMITKGAKVLIIASIDGGSLSQQLDDAKAAGIKVISYDRLLTGDANVDYYATFDNFKVGVLQANSLLTGLGYLDDSGAKTGKTGPWHIEIFAGSPTDNNATFFYNGAMSILKPLIADGTLVVTSGQTAFNQTAIQGWDPATAKKRMDDLLAKSYSTGSTKLDGILSPYDGLSDGIIAALESGGYKVGASTWPVITGQDAEVASVKQIIAGSQYSTIFKDTRNLAKQAVAMTEALLQDKKPEVNDTKSYDNGKKIVPTYLLPPLVVTVANYQKALIDSGYYTAADLK</sequence>
<dbReference type="InterPro" id="IPR050555">
    <property type="entry name" value="Bact_Solute-Bind_Prot2"/>
</dbReference>
<protein>
    <submittedName>
        <fullName evidence="5">Sugar ABC transporter substrate-binding protein</fullName>
    </submittedName>
</protein>
<evidence type="ECO:0000256" key="1">
    <source>
        <dbReference type="ARBA" id="ARBA00004196"/>
    </source>
</evidence>
<keyword evidence="2 3" id="KW-0732">Signal</keyword>
<accession>A0ABP7G2K2</accession>
<dbReference type="Proteomes" id="UP001500540">
    <property type="component" value="Unassembled WGS sequence"/>
</dbReference>
<dbReference type="InterPro" id="IPR028082">
    <property type="entry name" value="Peripla_BP_I"/>
</dbReference>
<keyword evidence="6" id="KW-1185">Reference proteome</keyword>
<dbReference type="InterPro" id="IPR049784">
    <property type="entry name" value="ChvE-like"/>
</dbReference>
<gene>
    <name evidence="5" type="primary">chvE</name>
    <name evidence="5" type="ORF">GCM10022240_03600</name>
</gene>
<dbReference type="PANTHER" id="PTHR30036:SF1">
    <property type="entry name" value="D-XYLOSE-BINDING PERIPLASMIC PROTEIN"/>
    <property type="match status" value="1"/>
</dbReference>
<evidence type="ECO:0000313" key="6">
    <source>
        <dbReference type="Proteomes" id="UP001500540"/>
    </source>
</evidence>
<dbReference type="Gene3D" id="3.40.50.2300">
    <property type="match status" value="2"/>
</dbReference>
<dbReference type="PROSITE" id="PS51257">
    <property type="entry name" value="PROKAR_LIPOPROTEIN"/>
    <property type="match status" value="1"/>
</dbReference>
<dbReference type="Pfam" id="PF13407">
    <property type="entry name" value="Peripla_BP_4"/>
    <property type="match status" value="1"/>
</dbReference>
<evidence type="ECO:0000259" key="4">
    <source>
        <dbReference type="Pfam" id="PF13407"/>
    </source>
</evidence>
<dbReference type="RefSeq" id="WP_344779901.1">
    <property type="nucleotide sequence ID" value="NZ_BAABAF010000001.1"/>
</dbReference>
<dbReference type="SUPFAM" id="SSF53822">
    <property type="entry name" value="Periplasmic binding protein-like I"/>
    <property type="match status" value="1"/>
</dbReference>
<reference evidence="6" key="1">
    <citation type="journal article" date="2019" name="Int. J. Syst. Evol. Microbiol.">
        <title>The Global Catalogue of Microorganisms (GCM) 10K type strain sequencing project: providing services to taxonomists for standard genome sequencing and annotation.</title>
        <authorList>
            <consortium name="The Broad Institute Genomics Platform"/>
            <consortium name="The Broad Institute Genome Sequencing Center for Infectious Disease"/>
            <person name="Wu L."/>
            <person name="Ma J."/>
        </authorList>
    </citation>
    <scope>NUCLEOTIDE SEQUENCE [LARGE SCALE GENOMIC DNA]</scope>
    <source>
        <strain evidence="6">JCM 16950</strain>
    </source>
</reference>
<name>A0ABP7G2K2_9MICO</name>
<organism evidence="5 6">
    <name type="scientific">Microbacterium kribbense</name>
    <dbReference type="NCBI Taxonomy" id="433645"/>
    <lineage>
        <taxon>Bacteria</taxon>
        <taxon>Bacillati</taxon>
        <taxon>Actinomycetota</taxon>
        <taxon>Actinomycetes</taxon>
        <taxon>Micrococcales</taxon>
        <taxon>Microbacteriaceae</taxon>
        <taxon>Microbacterium</taxon>
    </lineage>
</organism>
<proteinExistence type="predicted"/>
<dbReference type="CDD" id="cd19994">
    <property type="entry name" value="PBP1_ChvE"/>
    <property type="match status" value="1"/>
</dbReference>
<feature type="chain" id="PRO_5046727766" evidence="3">
    <location>
        <begin position="27"/>
        <end position="382"/>
    </location>
</feature>
<feature type="signal peptide" evidence="3">
    <location>
        <begin position="1"/>
        <end position="26"/>
    </location>
</feature>
<comment type="subcellular location">
    <subcellularLocation>
        <location evidence="1">Cell envelope</location>
    </subcellularLocation>
</comment>
<dbReference type="PANTHER" id="PTHR30036">
    <property type="entry name" value="D-XYLOSE-BINDING PERIPLASMIC PROTEIN"/>
    <property type="match status" value="1"/>
</dbReference>
<evidence type="ECO:0000256" key="3">
    <source>
        <dbReference type="SAM" id="SignalP"/>
    </source>
</evidence>